<proteinExistence type="predicted"/>
<reference evidence="2" key="1">
    <citation type="submission" date="2022-03" db="EMBL/GenBank/DDBJ databases">
        <authorList>
            <person name="Alioto T."/>
            <person name="Alioto T."/>
            <person name="Gomez Garrido J."/>
        </authorList>
    </citation>
    <scope>NUCLEOTIDE SEQUENCE</scope>
</reference>
<evidence type="ECO:0000313" key="3">
    <source>
        <dbReference type="Proteomes" id="UP001295444"/>
    </source>
</evidence>
<organism evidence="2 3">
    <name type="scientific">Pelobates cultripes</name>
    <name type="common">Western spadefoot toad</name>
    <dbReference type="NCBI Taxonomy" id="61616"/>
    <lineage>
        <taxon>Eukaryota</taxon>
        <taxon>Metazoa</taxon>
        <taxon>Chordata</taxon>
        <taxon>Craniata</taxon>
        <taxon>Vertebrata</taxon>
        <taxon>Euteleostomi</taxon>
        <taxon>Amphibia</taxon>
        <taxon>Batrachia</taxon>
        <taxon>Anura</taxon>
        <taxon>Pelobatoidea</taxon>
        <taxon>Pelobatidae</taxon>
        <taxon>Pelobates</taxon>
    </lineage>
</organism>
<protein>
    <submittedName>
        <fullName evidence="2">Uncharacterized protein</fullName>
    </submittedName>
</protein>
<accession>A0AAD1RV38</accession>
<dbReference type="AlphaFoldDB" id="A0AAD1RV38"/>
<dbReference type="EMBL" id="OW240915">
    <property type="protein sequence ID" value="CAH2281827.1"/>
    <property type="molecule type" value="Genomic_DNA"/>
</dbReference>
<evidence type="ECO:0000313" key="2">
    <source>
        <dbReference type="EMBL" id="CAH2281827.1"/>
    </source>
</evidence>
<keyword evidence="1" id="KW-0732">Signal</keyword>
<gene>
    <name evidence="2" type="ORF">PECUL_23A025651</name>
</gene>
<sequence length="139" mass="15177">MKPFVILMVAISAIMAFIADAEENKVCECHCKCDCCKCCSDVQKVYNDAGLGTSHQSIETPQNQKITGTQDGTYVENQKITGTQDGTYVENQKITGTQDGTYVENQKITGTQDVTTVQNKIITETSPVTEVDIDVEIGE</sequence>
<evidence type="ECO:0000256" key="1">
    <source>
        <dbReference type="SAM" id="SignalP"/>
    </source>
</evidence>
<keyword evidence="3" id="KW-1185">Reference proteome</keyword>
<feature type="chain" id="PRO_5042283288" evidence="1">
    <location>
        <begin position="22"/>
        <end position="139"/>
    </location>
</feature>
<name>A0AAD1RV38_PELCU</name>
<dbReference type="Proteomes" id="UP001295444">
    <property type="component" value="Chromosome 04"/>
</dbReference>
<feature type="signal peptide" evidence="1">
    <location>
        <begin position="1"/>
        <end position="21"/>
    </location>
</feature>